<evidence type="ECO:0000313" key="1">
    <source>
        <dbReference type="EMBL" id="KAJ0083125.1"/>
    </source>
</evidence>
<proteinExistence type="predicted"/>
<sequence>MERNLSLCIVLALLVPFSTLSLVNAEVTDISTDKQALLALKARISHDPSNLLANNWHPSSSTGNLSFLAMLVIKNNSFYGSLPEELAHLHRLKYLSFGVIPKEIRILTQLKRLLLNNNKLQGEIPKELGSLSELEILSLANNSLMGTIPSLIFNLSYLISMDFSNNSLSGSLPDNMCQHLPNLEEFYMSYNQLTGPIPHSLGQCRMLDSVMLSNNQFGERIPREIGNLTLIKNLYLSENNLIGEVPCEIGNLHNLECLVLQFNHLIGPVPAAIFNISTIKILSLCGNQLSGILPSTAELPNLEQLPLFGNNFSGSFPSFITNASKLSLLDISNNSFSGFIPSTIDTIDGLQNLQRLYLQNNKLEGFSPNNLCQLSELAELHLGGNKFHGTIPTCLEHGREGKVSRKGDVYSYGIMLMETFTRKKPTDEIFTEDMSLRSWVGESLCSTLMQVLDTNLLRRDDEHFSSKEECVSSILSLAMECTRESPAERMSIKEREMDELAINCP</sequence>
<dbReference type="Proteomes" id="UP001164250">
    <property type="component" value="Chromosome 12"/>
</dbReference>
<dbReference type="EMBL" id="CM047908">
    <property type="protein sequence ID" value="KAJ0083125.1"/>
    <property type="molecule type" value="Genomic_DNA"/>
</dbReference>
<protein>
    <submittedName>
        <fullName evidence="1">Uncharacterized protein</fullName>
    </submittedName>
</protein>
<name>A0ACC1A824_9ROSI</name>
<keyword evidence="2" id="KW-1185">Reference proteome</keyword>
<gene>
    <name evidence="1" type="ORF">Patl1_11934</name>
</gene>
<evidence type="ECO:0000313" key="2">
    <source>
        <dbReference type="Proteomes" id="UP001164250"/>
    </source>
</evidence>
<accession>A0ACC1A824</accession>
<organism evidence="1 2">
    <name type="scientific">Pistacia atlantica</name>
    <dbReference type="NCBI Taxonomy" id="434234"/>
    <lineage>
        <taxon>Eukaryota</taxon>
        <taxon>Viridiplantae</taxon>
        <taxon>Streptophyta</taxon>
        <taxon>Embryophyta</taxon>
        <taxon>Tracheophyta</taxon>
        <taxon>Spermatophyta</taxon>
        <taxon>Magnoliopsida</taxon>
        <taxon>eudicotyledons</taxon>
        <taxon>Gunneridae</taxon>
        <taxon>Pentapetalae</taxon>
        <taxon>rosids</taxon>
        <taxon>malvids</taxon>
        <taxon>Sapindales</taxon>
        <taxon>Anacardiaceae</taxon>
        <taxon>Pistacia</taxon>
    </lineage>
</organism>
<reference evidence="2" key="1">
    <citation type="journal article" date="2023" name="G3 (Bethesda)">
        <title>Genome assembly and association tests identify interacting loci associated with vigor, precocity, and sex in interspecific pistachio rootstocks.</title>
        <authorList>
            <person name="Palmer W."/>
            <person name="Jacygrad E."/>
            <person name="Sagayaradj S."/>
            <person name="Cavanaugh K."/>
            <person name="Han R."/>
            <person name="Bertier L."/>
            <person name="Beede B."/>
            <person name="Kafkas S."/>
            <person name="Golino D."/>
            <person name="Preece J."/>
            <person name="Michelmore R."/>
        </authorList>
    </citation>
    <scope>NUCLEOTIDE SEQUENCE [LARGE SCALE GENOMIC DNA]</scope>
</reference>
<comment type="caution">
    <text evidence="1">The sequence shown here is derived from an EMBL/GenBank/DDBJ whole genome shotgun (WGS) entry which is preliminary data.</text>
</comment>